<feature type="active site" description="Proton acceptor" evidence="1">
    <location>
        <position position="162"/>
    </location>
</feature>
<dbReference type="PANTHER" id="PTHR37536">
    <property type="entry name" value="PUTATIVE (AFU_ORTHOLOGUE AFUA_3G02970)-RELATED"/>
    <property type="match status" value="1"/>
</dbReference>
<name>A0A4Q9DFV9_9BACL</name>
<dbReference type="SUPFAM" id="SSF49899">
    <property type="entry name" value="Concanavalin A-like lectins/glucanases"/>
    <property type="match status" value="1"/>
</dbReference>
<proteinExistence type="predicted"/>
<dbReference type="CDD" id="cd13426">
    <property type="entry name" value="Peptidase_G1"/>
    <property type="match status" value="1"/>
</dbReference>
<protein>
    <recommendedName>
        <fullName evidence="5">Peptidase A4 family protein</fullName>
    </recommendedName>
</protein>
<dbReference type="GO" id="GO:0070007">
    <property type="term" value="F:glutamic-type endopeptidase activity"/>
    <property type="evidence" value="ECO:0007669"/>
    <property type="project" value="InterPro"/>
</dbReference>
<dbReference type="RefSeq" id="WP_131017919.1">
    <property type="nucleotide sequence ID" value="NZ_SIRE01000032.1"/>
</dbReference>
<dbReference type="Gene3D" id="2.60.120.700">
    <property type="entry name" value="Peptidase G1"/>
    <property type="match status" value="1"/>
</dbReference>
<dbReference type="InterPro" id="IPR013320">
    <property type="entry name" value="ConA-like_dom_sf"/>
</dbReference>
<accession>A0A4Q9DFV9</accession>
<dbReference type="InterPro" id="IPR038656">
    <property type="entry name" value="Peptidase_G1_sf"/>
</dbReference>
<dbReference type="PANTHER" id="PTHR37536:SF1">
    <property type="entry name" value="ASPERGILLOPEPSIN, PUTAITVE (AFU_ORTHOLOGUE AFUA_7G01200)"/>
    <property type="match status" value="1"/>
</dbReference>
<dbReference type="AlphaFoldDB" id="A0A4Q9DFV9"/>
<dbReference type="GO" id="GO:0006508">
    <property type="term" value="P:proteolysis"/>
    <property type="evidence" value="ECO:0007669"/>
    <property type="project" value="InterPro"/>
</dbReference>
<gene>
    <name evidence="3" type="ORF">EYB31_33315</name>
</gene>
<dbReference type="InterPro" id="IPR000250">
    <property type="entry name" value="Peptidase_G1"/>
</dbReference>
<organism evidence="3 4">
    <name type="scientific">Paenibacillus thalictri</name>
    <dbReference type="NCBI Taxonomy" id="2527873"/>
    <lineage>
        <taxon>Bacteria</taxon>
        <taxon>Bacillati</taxon>
        <taxon>Bacillota</taxon>
        <taxon>Bacilli</taxon>
        <taxon>Bacillales</taxon>
        <taxon>Paenibacillaceae</taxon>
        <taxon>Paenibacillus</taxon>
    </lineage>
</organism>
<evidence type="ECO:0000313" key="4">
    <source>
        <dbReference type="Proteomes" id="UP000293142"/>
    </source>
</evidence>
<evidence type="ECO:0000313" key="3">
    <source>
        <dbReference type="EMBL" id="TBL70400.1"/>
    </source>
</evidence>
<evidence type="ECO:0000256" key="2">
    <source>
        <dbReference type="SAM" id="MobiDB-lite"/>
    </source>
</evidence>
<evidence type="ECO:0008006" key="5">
    <source>
        <dbReference type="Google" id="ProtNLM"/>
    </source>
</evidence>
<dbReference type="Proteomes" id="UP000293142">
    <property type="component" value="Unassembled WGS sequence"/>
</dbReference>
<comment type="caution">
    <text evidence="3">The sequence shown here is derived from an EMBL/GenBank/DDBJ whole genome shotgun (WGS) entry which is preliminary data.</text>
</comment>
<feature type="region of interest" description="Disordered" evidence="2">
    <location>
        <begin position="196"/>
        <end position="220"/>
    </location>
</feature>
<evidence type="ECO:0000256" key="1">
    <source>
        <dbReference type="PIRSR" id="PIRSR600250-50"/>
    </source>
</evidence>
<reference evidence="3 4" key="1">
    <citation type="submission" date="2019-02" db="EMBL/GenBank/DDBJ databases">
        <title>Paenibacillus sp. nov., isolated from surface-sterilized tissue of Thalictrum simplex L.</title>
        <authorList>
            <person name="Tuo L."/>
        </authorList>
    </citation>
    <scope>NUCLEOTIDE SEQUENCE [LARGE SCALE GENOMIC DNA]</scope>
    <source>
        <strain evidence="3 4">N2SHLJ1</strain>
    </source>
</reference>
<dbReference type="EMBL" id="SIRE01000032">
    <property type="protein sequence ID" value="TBL70400.1"/>
    <property type="molecule type" value="Genomic_DNA"/>
</dbReference>
<dbReference type="Pfam" id="PF01828">
    <property type="entry name" value="Peptidase_A4"/>
    <property type="match status" value="1"/>
</dbReference>
<dbReference type="OrthoDB" id="2630173at2"/>
<keyword evidence="4" id="KW-1185">Reference proteome</keyword>
<sequence length="252" mass="27971">MASKQVRRGGTVYNLSQKQASSSGFGWTSSNWSGYAITRGKGGFTSITANWVVPKVSPSKKSTYSSAWIGIDGYNNSSLIQTGTEHDFEKGKALYYAWWEILPAAETRIKLRVRPGDFISASIRKLSGKKWSIRLTNHTRNWTFRTVRTYTGPQTSAEWIMEAPEINGQISTLARYSRTKFANCSVNGKNPNLQISNGGVMTQNNKTVSTPSVPSRSRNSFSVAYGSRRPVVSNSRPLLLIKFRGKTRVALV</sequence>